<proteinExistence type="predicted"/>
<organism evidence="1 2">
    <name type="scientific">Oculimacula yallundae</name>
    <dbReference type="NCBI Taxonomy" id="86028"/>
    <lineage>
        <taxon>Eukaryota</taxon>
        <taxon>Fungi</taxon>
        <taxon>Dikarya</taxon>
        <taxon>Ascomycota</taxon>
        <taxon>Pezizomycotina</taxon>
        <taxon>Leotiomycetes</taxon>
        <taxon>Helotiales</taxon>
        <taxon>Ploettnerulaceae</taxon>
        <taxon>Oculimacula</taxon>
    </lineage>
</organism>
<reference evidence="1 2" key="1">
    <citation type="journal article" date="2024" name="Commun. Biol.">
        <title>Comparative genomic analysis of thermophilic fungi reveals convergent evolutionary adaptations and gene losses.</title>
        <authorList>
            <person name="Steindorff A.S."/>
            <person name="Aguilar-Pontes M.V."/>
            <person name="Robinson A.J."/>
            <person name="Andreopoulos B."/>
            <person name="LaButti K."/>
            <person name="Kuo A."/>
            <person name="Mondo S."/>
            <person name="Riley R."/>
            <person name="Otillar R."/>
            <person name="Haridas S."/>
            <person name="Lipzen A."/>
            <person name="Grimwood J."/>
            <person name="Schmutz J."/>
            <person name="Clum A."/>
            <person name="Reid I.D."/>
            <person name="Moisan M.C."/>
            <person name="Butler G."/>
            <person name="Nguyen T.T.M."/>
            <person name="Dewar K."/>
            <person name="Conant G."/>
            <person name="Drula E."/>
            <person name="Henrissat B."/>
            <person name="Hansel C."/>
            <person name="Singer S."/>
            <person name="Hutchinson M.I."/>
            <person name="de Vries R.P."/>
            <person name="Natvig D.O."/>
            <person name="Powell A.J."/>
            <person name="Tsang A."/>
            <person name="Grigoriev I.V."/>
        </authorList>
    </citation>
    <scope>NUCLEOTIDE SEQUENCE [LARGE SCALE GENOMIC DNA]</scope>
    <source>
        <strain evidence="1 2">CBS 494.80</strain>
    </source>
</reference>
<protein>
    <submittedName>
        <fullName evidence="1">Uncharacterized protein</fullName>
    </submittedName>
</protein>
<dbReference type="EMBL" id="JAZHXI010000010">
    <property type="protein sequence ID" value="KAL2067157.1"/>
    <property type="molecule type" value="Genomic_DNA"/>
</dbReference>
<dbReference type="Proteomes" id="UP001595075">
    <property type="component" value="Unassembled WGS sequence"/>
</dbReference>
<evidence type="ECO:0000313" key="2">
    <source>
        <dbReference type="Proteomes" id="UP001595075"/>
    </source>
</evidence>
<keyword evidence="2" id="KW-1185">Reference proteome</keyword>
<evidence type="ECO:0000313" key="1">
    <source>
        <dbReference type="EMBL" id="KAL2067157.1"/>
    </source>
</evidence>
<name>A0ABR4CCA5_9HELO</name>
<feature type="non-terminal residue" evidence="1">
    <location>
        <position position="86"/>
    </location>
</feature>
<accession>A0ABR4CCA5</accession>
<comment type="caution">
    <text evidence="1">The sequence shown here is derived from an EMBL/GenBank/DDBJ whole genome shotgun (WGS) entry which is preliminary data.</text>
</comment>
<gene>
    <name evidence="1" type="ORF">VTL71DRAFT_1581</name>
</gene>
<sequence length="86" mass="9831">MMTGLLVNILYTSRYNIGSLEQAGLDEPQTRNRADMIFSSQVVKYISTITWIVVSYNFKFPETFARTCLLTSESDNCSSTKHQLRV</sequence>